<dbReference type="Gene3D" id="1.10.287.1080">
    <property type="entry name" value="MazG-like"/>
    <property type="match status" value="1"/>
</dbReference>
<reference evidence="1 2" key="1">
    <citation type="submission" date="2014-03" db="EMBL/GenBank/DDBJ databases">
        <title>Genomics of Bifidobacteria.</title>
        <authorList>
            <person name="Ventura M."/>
            <person name="Milani C."/>
            <person name="Lugli G.A."/>
        </authorList>
    </citation>
    <scope>NUCLEOTIDE SEQUENCE [LARGE SCALE GENOMIC DNA]</scope>
    <source>
        <strain evidence="1 2">LMG 11586</strain>
    </source>
</reference>
<dbReference type="EMBL" id="JGYX01000003">
    <property type="protein sequence ID" value="KFI60769.1"/>
    <property type="molecule type" value="Genomic_DNA"/>
</dbReference>
<dbReference type="GO" id="GO:0047840">
    <property type="term" value="F:dCTP diphosphatase activity"/>
    <property type="evidence" value="ECO:0007669"/>
    <property type="project" value="UniProtKB-EC"/>
</dbReference>
<dbReference type="SUPFAM" id="SSF101386">
    <property type="entry name" value="all-alpha NTP pyrophosphatases"/>
    <property type="match status" value="1"/>
</dbReference>
<gene>
    <name evidence="1" type="ORF">BIGA_1236</name>
</gene>
<dbReference type="OrthoDB" id="9791898at2"/>
<keyword evidence="2" id="KW-1185">Reference proteome</keyword>
<dbReference type="InterPro" id="IPR052555">
    <property type="entry name" value="dCTP_Pyrophosphatase"/>
</dbReference>
<organism evidence="1 2">
    <name type="scientific">Bifidobacterium pullorum subsp. gallinarum</name>
    <dbReference type="NCBI Taxonomy" id="78344"/>
    <lineage>
        <taxon>Bacteria</taxon>
        <taxon>Bacillati</taxon>
        <taxon>Actinomycetota</taxon>
        <taxon>Actinomycetes</taxon>
        <taxon>Bifidobacteriales</taxon>
        <taxon>Bifidobacteriaceae</taxon>
        <taxon>Bifidobacterium</taxon>
    </lineage>
</organism>
<dbReference type="Proteomes" id="UP000029046">
    <property type="component" value="Unassembled WGS sequence"/>
</dbReference>
<evidence type="ECO:0000313" key="2">
    <source>
        <dbReference type="Proteomes" id="UP000029046"/>
    </source>
</evidence>
<sequence length="100" mass="11688">MISDSTIDLIRTFVRERDWDKYHAPGNLAKSVSIEAAELLECFHWNDQPCEDDLEHIHEEIADVMIYCIMLADKLGFDLDDIIRDKMQKNAKKYPVESCQ</sequence>
<dbReference type="AlphaFoldDB" id="A0A087APR9"/>
<dbReference type="GO" id="GO:0009143">
    <property type="term" value="P:nucleoside triphosphate catabolic process"/>
    <property type="evidence" value="ECO:0007669"/>
    <property type="project" value="InterPro"/>
</dbReference>
<evidence type="ECO:0000313" key="1">
    <source>
        <dbReference type="EMBL" id="KFI60769.1"/>
    </source>
</evidence>
<name>A0A087APR9_9BIFI</name>
<dbReference type="PANTHER" id="PTHR46523">
    <property type="entry name" value="DCTP PYROPHOSPHATASE 1"/>
    <property type="match status" value="1"/>
</dbReference>
<dbReference type="CDD" id="cd11537">
    <property type="entry name" value="NTP-PPase_RS21-C6_like"/>
    <property type="match status" value="1"/>
</dbReference>
<dbReference type="InterPro" id="IPR025984">
    <property type="entry name" value="DCTPP"/>
</dbReference>
<dbReference type="EC" id="3.6.1.12" evidence="1"/>
<keyword evidence="1" id="KW-0378">Hydrolase</keyword>
<protein>
    <submittedName>
        <fullName evidence="1">MazG nucleotide pyrophosphohydrolase</fullName>
        <ecNumber evidence="1">3.6.1.12</ecNumber>
    </submittedName>
</protein>
<comment type="caution">
    <text evidence="1">The sequence shown here is derived from an EMBL/GenBank/DDBJ whole genome shotgun (WGS) entry which is preliminary data.</text>
</comment>
<proteinExistence type="predicted"/>
<dbReference type="eggNOG" id="COG1694">
    <property type="taxonomic scope" value="Bacteria"/>
</dbReference>
<dbReference type="Pfam" id="PF12643">
    <property type="entry name" value="MazG-like"/>
    <property type="match status" value="1"/>
</dbReference>
<accession>A0A087APR9</accession>
<dbReference type="PIRSF" id="PIRSF029826">
    <property type="entry name" value="UCP029826_pph"/>
    <property type="match status" value="1"/>
</dbReference>
<dbReference type="PANTHER" id="PTHR46523:SF1">
    <property type="entry name" value="DCTP PYROPHOSPHATASE 1"/>
    <property type="match status" value="1"/>
</dbReference>
<dbReference type="RefSeq" id="WP_033506621.1">
    <property type="nucleotide sequence ID" value="NZ_JGYX01000003.1"/>
</dbReference>